<dbReference type="AlphaFoldDB" id="A0AA35SE94"/>
<feature type="compositionally biased region" description="Gly residues" evidence="2">
    <location>
        <begin position="337"/>
        <end position="365"/>
    </location>
</feature>
<dbReference type="InterPro" id="IPR018797">
    <property type="entry name" value="FAM98"/>
</dbReference>
<dbReference type="Proteomes" id="UP001174909">
    <property type="component" value="Unassembled WGS sequence"/>
</dbReference>
<organism evidence="3 4">
    <name type="scientific">Geodia barretti</name>
    <name type="common">Barrett's horny sponge</name>
    <dbReference type="NCBI Taxonomy" id="519541"/>
    <lineage>
        <taxon>Eukaryota</taxon>
        <taxon>Metazoa</taxon>
        <taxon>Porifera</taxon>
        <taxon>Demospongiae</taxon>
        <taxon>Heteroscleromorpha</taxon>
        <taxon>Tetractinellida</taxon>
        <taxon>Astrophorina</taxon>
        <taxon>Geodiidae</taxon>
        <taxon>Geodia</taxon>
    </lineage>
</organism>
<evidence type="ECO:0000313" key="3">
    <source>
        <dbReference type="EMBL" id="CAI8028393.1"/>
    </source>
</evidence>
<dbReference type="GO" id="GO:0072669">
    <property type="term" value="C:tRNA-splicing ligase complex"/>
    <property type="evidence" value="ECO:0007669"/>
    <property type="project" value="TreeGrafter"/>
</dbReference>
<dbReference type="Pfam" id="PF10239">
    <property type="entry name" value="DUF2465"/>
    <property type="match status" value="1"/>
</dbReference>
<protein>
    <submittedName>
        <fullName evidence="3">Protein FAM98A</fullName>
    </submittedName>
</protein>
<gene>
    <name evidence="3" type="ORF">GBAR_LOCUS16201</name>
</gene>
<evidence type="ECO:0000313" key="4">
    <source>
        <dbReference type="Proteomes" id="UP001174909"/>
    </source>
</evidence>
<reference evidence="3" key="1">
    <citation type="submission" date="2023-03" db="EMBL/GenBank/DDBJ databases">
        <authorList>
            <person name="Steffen K."/>
            <person name="Cardenas P."/>
        </authorList>
    </citation>
    <scope>NUCLEOTIDE SEQUENCE</scope>
</reference>
<comment type="caution">
    <text evidence="3">The sequence shown here is derived from an EMBL/GenBank/DDBJ whole genome shotgun (WGS) entry which is preliminary data.</text>
</comment>
<accession>A0AA35SE94</accession>
<name>A0AA35SE94_GEOBA</name>
<evidence type="ECO:0000256" key="1">
    <source>
        <dbReference type="ARBA" id="ARBA00007218"/>
    </source>
</evidence>
<dbReference type="PANTHER" id="PTHR31353:SF1">
    <property type="entry name" value="PROTEIN FAM98B"/>
    <property type="match status" value="1"/>
</dbReference>
<feature type="region of interest" description="Disordered" evidence="2">
    <location>
        <begin position="305"/>
        <end position="365"/>
    </location>
</feature>
<feature type="compositionally biased region" description="Basic and acidic residues" evidence="2">
    <location>
        <begin position="307"/>
        <end position="316"/>
    </location>
</feature>
<proteinExistence type="inferred from homology"/>
<dbReference type="EMBL" id="CASHTH010002329">
    <property type="protein sequence ID" value="CAI8028393.1"/>
    <property type="molecule type" value="Genomic_DNA"/>
</dbReference>
<sequence length="365" mass="39709">MAQSVDEECLLDSILASLEDIGYTGALVEEGKMKAAIEEGLASAAFVELVVTVCSELKKRNQMQETVNKPAGLADAESFQLEMRGFLQELCCPNTELTTSLTSNSARLQLVDYLLSELMTARLIDLQKSQQDPEPMETDHQEPSYSVPANLTAILKAYGLSTPPAHVTPHQFFGKLISKTKEVVAIAPEGSIGPGLVTQPLTMEQWASLDKVNEALTKEYSVRRQMLLTRCDVTVQSFRWSERAKGKEEEMTGILKSLREPLSPTAYVSIARVLAAKSDLLSVRRTNTGRERAVAKCDINKVLIGKVPDRGGRPQETRPPPEMPSFKQRTEPPQDQRGGGGRGGGRGGRGRVQGGWSGGGGRGRG</sequence>
<comment type="similarity">
    <text evidence="1">Belongs to the FAM98 family.</text>
</comment>
<feature type="non-terminal residue" evidence="3">
    <location>
        <position position="365"/>
    </location>
</feature>
<keyword evidence="4" id="KW-1185">Reference proteome</keyword>
<dbReference type="PANTHER" id="PTHR31353">
    <property type="entry name" value="FAM98"/>
    <property type="match status" value="1"/>
</dbReference>
<evidence type="ECO:0000256" key="2">
    <source>
        <dbReference type="SAM" id="MobiDB-lite"/>
    </source>
</evidence>